<keyword evidence="5" id="KW-0472">Membrane</keyword>
<feature type="transmembrane region" description="Helical" evidence="5">
    <location>
        <begin position="17"/>
        <end position="35"/>
    </location>
</feature>
<proteinExistence type="predicted"/>
<evidence type="ECO:0000256" key="3">
    <source>
        <dbReference type="ARBA" id="ARBA00022679"/>
    </source>
</evidence>
<dbReference type="Gene3D" id="3.40.50.150">
    <property type="entry name" value="Vaccinia Virus protein VP39"/>
    <property type="match status" value="1"/>
</dbReference>
<sequence length="312" mass="36354">MFSNLYSLLTTKNPNKMWLRILVMLLIVILGITLYKQFYCSQFGKEGFEQKDKFILKRDEYVYDNFYAEIYDKLHKPENQVDYLLNFIDSNSQCSKESVFLDVGSGTGDLVQKLKSKGYNVYGIDKSKAMVDKSEEKYPENHCQCMNACDPLAFEKSTFSHVLCVNKTIYEMENKSMFFNNCYFWMKPGGYLIIHLVEPSKFDATVSAGKSYISNPQSYSKTRITDTYIDFIDFNYRAKYDFKNDNIVIVKETFTDAATNNIRQNELTMYMEPIENILKIAKTNGFIVQGKANMKSMNGDENQFLYILERTL</sequence>
<dbReference type="GO" id="GO:0008757">
    <property type="term" value="F:S-adenosylmethionine-dependent methyltransferase activity"/>
    <property type="evidence" value="ECO:0007669"/>
    <property type="project" value="InterPro"/>
</dbReference>
<protein>
    <recommendedName>
        <fullName evidence="6">Methyltransferase type 11 domain-containing protein</fullName>
    </recommendedName>
</protein>
<reference evidence="7" key="1">
    <citation type="journal article" date="2020" name="Nature">
        <title>Giant virus diversity and host interactions through global metagenomics.</title>
        <authorList>
            <person name="Schulz F."/>
            <person name="Roux S."/>
            <person name="Paez-Espino D."/>
            <person name="Jungbluth S."/>
            <person name="Walsh D.A."/>
            <person name="Denef V.J."/>
            <person name="McMahon K.D."/>
            <person name="Konstantinidis K.T."/>
            <person name="Eloe-Fadrosh E.A."/>
            <person name="Kyrpides N.C."/>
            <person name="Woyke T."/>
        </authorList>
    </citation>
    <scope>NUCLEOTIDE SEQUENCE</scope>
    <source>
        <strain evidence="7">GVMAG-M-3300009155-48</strain>
    </source>
</reference>
<dbReference type="PANTHER" id="PTHR44307:SF2">
    <property type="entry name" value="PHOSPHOETHANOLAMINE METHYLTRANSFERASE ISOFORM X1"/>
    <property type="match status" value="1"/>
</dbReference>
<evidence type="ECO:0000313" key="7">
    <source>
        <dbReference type="EMBL" id="QHT31666.1"/>
    </source>
</evidence>
<dbReference type="CDD" id="cd02440">
    <property type="entry name" value="AdoMet_MTases"/>
    <property type="match status" value="1"/>
</dbReference>
<dbReference type="GO" id="GO:0032259">
    <property type="term" value="P:methylation"/>
    <property type="evidence" value="ECO:0007669"/>
    <property type="project" value="UniProtKB-KW"/>
</dbReference>
<evidence type="ECO:0000256" key="2">
    <source>
        <dbReference type="ARBA" id="ARBA00022603"/>
    </source>
</evidence>
<evidence type="ECO:0000256" key="5">
    <source>
        <dbReference type="SAM" id="Phobius"/>
    </source>
</evidence>
<feature type="domain" description="Methyltransferase type 11" evidence="6">
    <location>
        <begin position="101"/>
        <end position="194"/>
    </location>
</feature>
<comment type="pathway">
    <text evidence="4">Phospholipid metabolism.</text>
</comment>
<accession>A0A6C0ER58</accession>
<evidence type="ECO:0000256" key="1">
    <source>
        <dbReference type="ARBA" id="ARBA00005189"/>
    </source>
</evidence>
<dbReference type="EMBL" id="MN738924">
    <property type="protein sequence ID" value="QHT31666.1"/>
    <property type="molecule type" value="Genomic_DNA"/>
</dbReference>
<dbReference type="AlphaFoldDB" id="A0A6C0ER58"/>
<dbReference type="InterPro" id="IPR029063">
    <property type="entry name" value="SAM-dependent_MTases_sf"/>
</dbReference>
<organism evidence="7">
    <name type="scientific">viral metagenome</name>
    <dbReference type="NCBI Taxonomy" id="1070528"/>
    <lineage>
        <taxon>unclassified sequences</taxon>
        <taxon>metagenomes</taxon>
        <taxon>organismal metagenomes</taxon>
    </lineage>
</organism>
<name>A0A6C0ER58_9ZZZZ</name>
<evidence type="ECO:0000256" key="4">
    <source>
        <dbReference type="ARBA" id="ARBA00025707"/>
    </source>
</evidence>
<dbReference type="InterPro" id="IPR013216">
    <property type="entry name" value="Methyltransf_11"/>
</dbReference>
<dbReference type="PANTHER" id="PTHR44307">
    <property type="entry name" value="PHOSPHOETHANOLAMINE METHYLTRANSFERASE"/>
    <property type="match status" value="1"/>
</dbReference>
<evidence type="ECO:0000259" key="6">
    <source>
        <dbReference type="Pfam" id="PF08241"/>
    </source>
</evidence>
<keyword evidence="5" id="KW-1133">Transmembrane helix</keyword>
<comment type="pathway">
    <text evidence="1">Lipid metabolism.</text>
</comment>
<dbReference type="SUPFAM" id="SSF53335">
    <property type="entry name" value="S-adenosyl-L-methionine-dependent methyltransferases"/>
    <property type="match status" value="1"/>
</dbReference>
<keyword evidence="5" id="KW-0812">Transmembrane</keyword>
<dbReference type="Pfam" id="PF08241">
    <property type="entry name" value="Methyltransf_11"/>
    <property type="match status" value="1"/>
</dbReference>
<keyword evidence="3" id="KW-0808">Transferase</keyword>
<keyword evidence="2" id="KW-0489">Methyltransferase</keyword>